<proteinExistence type="predicted"/>
<dbReference type="Proteomes" id="UP000177122">
    <property type="component" value="Unassembled WGS sequence"/>
</dbReference>
<evidence type="ECO:0000313" key="1">
    <source>
        <dbReference type="EMBL" id="OGZ05891.1"/>
    </source>
</evidence>
<gene>
    <name evidence="1" type="ORF">A2845_03760</name>
</gene>
<reference evidence="1 2" key="1">
    <citation type="journal article" date="2016" name="Nat. Commun.">
        <title>Thousands of microbial genomes shed light on interconnected biogeochemical processes in an aquifer system.</title>
        <authorList>
            <person name="Anantharaman K."/>
            <person name="Brown C.T."/>
            <person name="Hug L.A."/>
            <person name="Sharon I."/>
            <person name="Castelle C.J."/>
            <person name="Probst A.J."/>
            <person name="Thomas B.C."/>
            <person name="Singh A."/>
            <person name="Wilkins M.J."/>
            <person name="Karaoz U."/>
            <person name="Brodie E.L."/>
            <person name="Williams K.H."/>
            <person name="Hubbard S.S."/>
            <person name="Banfield J.F."/>
        </authorList>
    </citation>
    <scope>NUCLEOTIDE SEQUENCE [LARGE SCALE GENOMIC DNA]</scope>
</reference>
<protein>
    <submittedName>
        <fullName evidence="1">Uncharacterized protein</fullName>
    </submittedName>
</protein>
<name>A0A1G2CZ25_9BACT</name>
<evidence type="ECO:0000313" key="2">
    <source>
        <dbReference type="Proteomes" id="UP000177122"/>
    </source>
</evidence>
<dbReference type="EMBL" id="MHLI01000006">
    <property type="protein sequence ID" value="OGZ05891.1"/>
    <property type="molecule type" value="Genomic_DNA"/>
</dbReference>
<dbReference type="AlphaFoldDB" id="A0A1G2CZ25"/>
<comment type="caution">
    <text evidence="1">The sequence shown here is derived from an EMBL/GenBank/DDBJ whole genome shotgun (WGS) entry which is preliminary data.</text>
</comment>
<accession>A0A1G2CZ25</accession>
<sequence>MDAGKVIQVAELYKQQFEALASFTPSIRRYIRRDFKKAGPPPTTKDEISALIALGEAYPSAPGSSVPARSFDHAGRAPTEKEVWAHCEAMVPAIKQMLAEDRLEKCCRWIGFISGAEVATFAFHPLYGLGKEMAVCASLDAIKAAKNGRLLESFCHLGFAQGALWVAGAYSIDELKEHNRPS</sequence>
<organism evidence="1 2">
    <name type="scientific">Candidatus Lloydbacteria bacterium RIFCSPHIGHO2_01_FULL_49_22</name>
    <dbReference type="NCBI Taxonomy" id="1798658"/>
    <lineage>
        <taxon>Bacteria</taxon>
        <taxon>Candidatus Lloydiibacteriota</taxon>
    </lineage>
</organism>